<sequence>MMHLRRFLVQNFRSVLDSGWIESDAVTTLVGVNEAGKSNLLLALWKMNPASDGKINKLEDIPRSKYAQWRDDEDPQIFISCEFEITDESLLDQLVSLTGCDKEVLKITKVTRNFNGGRTVGFPNYIKKTLFDRYIDK</sequence>
<evidence type="ECO:0000313" key="2">
    <source>
        <dbReference type="EMBL" id="RFU67483.1"/>
    </source>
</evidence>
<dbReference type="InterPro" id="IPR041685">
    <property type="entry name" value="AAA_GajA/Old/RecF-like"/>
</dbReference>
<keyword evidence="3" id="KW-1185">Reference proteome</keyword>
<feature type="domain" description="Endonuclease GajA/Old nuclease/RecF-like AAA" evidence="1">
    <location>
        <begin position="2"/>
        <end position="91"/>
    </location>
</feature>
<dbReference type="RefSeq" id="WP_117327478.1">
    <property type="nucleotide sequence ID" value="NZ_QVTE01000043.1"/>
</dbReference>
<dbReference type="AlphaFoldDB" id="A0A372LL24"/>
<evidence type="ECO:0000313" key="3">
    <source>
        <dbReference type="Proteomes" id="UP000264541"/>
    </source>
</evidence>
<reference evidence="2 3" key="1">
    <citation type="submission" date="2018-08" db="EMBL/GenBank/DDBJ databases">
        <title>Bacillus chawlae sp. nov., Bacillus glennii sp. nov., and Bacillus saganii sp. nov. Isolated from the Vehicle Assembly Building at Kennedy Space Center where the Viking Spacecraft were Assembled.</title>
        <authorList>
            <person name="Seuylemezian A."/>
            <person name="Vaishampayan P."/>
        </authorList>
    </citation>
    <scope>NUCLEOTIDE SEQUENCE [LARGE SCALE GENOMIC DNA]</scope>
    <source>
        <strain evidence="2 3">V47-23a</strain>
    </source>
</reference>
<protein>
    <recommendedName>
        <fullName evidence="1">Endonuclease GajA/Old nuclease/RecF-like AAA domain-containing protein</fullName>
    </recommendedName>
</protein>
<accession>A0A372LL24</accession>
<dbReference type="OrthoDB" id="9801813at2"/>
<dbReference type="EMBL" id="QVTE01000043">
    <property type="protein sequence ID" value="RFU67483.1"/>
    <property type="molecule type" value="Genomic_DNA"/>
</dbReference>
<comment type="caution">
    <text evidence="2">The sequence shown here is derived from an EMBL/GenBank/DDBJ whole genome shotgun (WGS) entry which is preliminary data.</text>
</comment>
<proteinExistence type="predicted"/>
<dbReference type="SUPFAM" id="SSF52540">
    <property type="entry name" value="P-loop containing nucleoside triphosphate hydrolases"/>
    <property type="match status" value="1"/>
</dbReference>
<evidence type="ECO:0000259" key="1">
    <source>
        <dbReference type="Pfam" id="PF13175"/>
    </source>
</evidence>
<gene>
    <name evidence="2" type="ORF">D0469_14615</name>
</gene>
<name>A0A372LL24_9BACI</name>
<dbReference type="Proteomes" id="UP000264541">
    <property type="component" value="Unassembled WGS sequence"/>
</dbReference>
<dbReference type="Pfam" id="PF13175">
    <property type="entry name" value="AAA_15"/>
    <property type="match status" value="1"/>
</dbReference>
<dbReference type="Gene3D" id="3.40.50.300">
    <property type="entry name" value="P-loop containing nucleotide triphosphate hydrolases"/>
    <property type="match status" value="1"/>
</dbReference>
<dbReference type="InterPro" id="IPR027417">
    <property type="entry name" value="P-loop_NTPase"/>
</dbReference>
<organism evidence="2 3">
    <name type="scientific">Peribacillus saganii</name>
    <dbReference type="NCBI Taxonomy" id="2303992"/>
    <lineage>
        <taxon>Bacteria</taxon>
        <taxon>Bacillati</taxon>
        <taxon>Bacillota</taxon>
        <taxon>Bacilli</taxon>
        <taxon>Bacillales</taxon>
        <taxon>Bacillaceae</taxon>
        <taxon>Peribacillus</taxon>
    </lineage>
</organism>